<comment type="caution">
    <text evidence="3">The sequence shown here is derived from an EMBL/GenBank/DDBJ whole genome shotgun (WGS) entry which is preliminary data.</text>
</comment>
<evidence type="ECO:0000256" key="2">
    <source>
        <dbReference type="SAM" id="MobiDB-lite"/>
    </source>
</evidence>
<dbReference type="InterPro" id="IPR011598">
    <property type="entry name" value="bHLH_dom"/>
</dbReference>
<feature type="compositionally biased region" description="Polar residues" evidence="2">
    <location>
        <begin position="39"/>
        <end position="50"/>
    </location>
</feature>
<dbReference type="PANTHER" id="PTHR47336">
    <property type="entry name" value="TRANSCRIPTION FACTOR HMS1-RELATED"/>
    <property type="match status" value="1"/>
</dbReference>
<dbReference type="Gene3D" id="4.10.280.10">
    <property type="entry name" value="Helix-loop-helix DNA-binding domain"/>
    <property type="match status" value="1"/>
</dbReference>
<name>A0A163C051_DIDRA</name>
<feature type="compositionally biased region" description="Polar residues" evidence="2">
    <location>
        <begin position="22"/>
        <end position="32"/>
    </location>
</feature>
<dbReference type="GO" id="GO:0046983">
    <property type="term" value="F:protein dimerization activity"/>
    <property type="evidence" value="ECO:0007669"/>
    <property type="project" value="InterPro"/>
</dbReference>
<dbReference type="AlphaFoldDB" id="A0A163C051"/>
<organism evidence="3 4">
    <name type="scientific">Didymella rabiei</name>
    <name type="common">Chickpea ascochyta blight fungus</name>
    <name type="synonym">Mycosphaerella rabiei</name>
    <dbReference type="NCBI Taxonomy" id="5454"/>
    <lineage>
        <taxon>Eukaryota</taxon>
        <taxon>Fungi</taxon>
        <taxon>Dikarya</taxon>
        <taxon>Ascomycota</taxon>
        <taxon>Pezizomycotina</taxon>
        <taxon>Dothideomycetes</taxon>
        <taxon>Pleosporomycetidae</taxon>
        <taxon>Pleosporales</taxon>
        <taxon>Pleosporineae</taxon>
        <taxon>Didymellaceae</taxon>
        <taxon>Ascochyta</taxon>
    </lineage>
</organism>
<gene>
    <name evidence="3" type="ORF">ST47_g6756</name>
</gene>
<keyword evidence="4" id="KW-1185">Reference proteome</keyword>
<dbReference type="EMBL" id="JYNV01000224">
    <property type="protein sequence ID" value="KZM22122.1"/>
    <property type="molecule type" value="Genomic_DNA"/>
</dbReference>
<dbReference type="CDD" id="cd11395">
    <property type="entry name" value="bHLHzip_SREBP_like"/>
    <property type="match status" value="1"/>
</dbReference>
<accession>A0A163C051</accession>
<dbReference type="PANTHER" id="PTHR47336:SF2">
    <property type="entry name" value="TRANSCRIPTION FACTOR HMS1-RELATED"/>
    <property type="match status" value="1"/>
</dbReference>
<dbReference type="InterPro" id="IPR052099">
    <property type="entry name" value="Regulatory_TF_Diverse"/>
</dbReference>
<feature type="coiled-coil region" evidence="1">
    <location>
        <begin position="387"/>
        <end position="421"/>
    </location>
</feature>
<feature type="region of interest" description="Disordered" evidence="2">
    <location>
        <begin position="118"/>
        <end position="137"/>
    </location>
</feature>
<dbReference type="SMART" id="SM00353">
    <property type="entry name" value="HLH"/>
    <property type="match status" value="1"/>
</dbReference>
<evidence type="ECO:0000313" key="4">
    <source>
        <dbReference type="Proteomes" id="UP000076837"/>
    </source>
</evidence>
<feature type="compositionally biased region" description="Polar residues" evidence="2">
    <location>
        <begin position="277"/>
        <end position="294"/>
    </location>
</feature>
<protein>
    <submittedName>
        <fullName evidence="3">Uncharacterized protein</fullName>
    </submittedName>
</protein>
<feature type="compositionally biased region" description="Basic and acidic residues" evidence="2">
    <location>
        <begin position="299"/>
        <end position="309"/>
    </location>
</feature>
<evidence type="ECO:0000313" key="3">
    <source>
        <dbReference type="EMBL" id="KZM22122.1"/>
    </source>
</evidence>
<dbReference type="Proteomes" id="UP000076837">
    <property type="component" value="Unassembled WGS sequence"/>
</dbReference>
<reference evidence="3 4" key="1">
    <citation type="journal article" date="2016" name="Sci. Rep.">
        <title>Draft genome sequencing and secretome analysis of fungal phytopathogen Ascochyta rabiei provides insight into the necrotrophic effector repertoire.</title>
        <authorList>
            <person name="Verma S."/>
            <person name="Gazara R.K."/>
            <person name="Nizam S."/>
            <person name="Parween S."/>
            <person name="Chattopadhyay D."/>
            <person name="Verma P.K."/>
        </authorList>
    </citation>
    <scope>NUCLEOTIDE SEQUENCE [LARGE SCALE GENOMIC DNA]</scope>
    <source>
        <strain evidence="3 4">ArDII</strain>
    </source>
</reference>
<feature type="region of interest" description="Disordered" evidence="2">
    <location>
        <begin position="19"/>
        <end position="57"/>
    </location>
</feature>
<dbReference type="InterPro" id="IPR036638">
    <property type="entry name" value="HLH_DNA-bd_sf"/>
</dbReference>
<dbReference type="PROSITE" id="PS50888">
    <property type="entry name" value="BHLH"/>
    <property type="match status" value="1"/>
</dbReference>
<keyword evidence="1" id="KW-0175">Coiled coil</keyword>
<dbReference type="STRING" id="5454.A0A163C051"/>
<feature type="region of interest" description="Disordered" evidence="2">
    <location>
        <begin position="261"/>
        <end position="342"/>
    </location>
</feature>
<dbReference type="OrthoDB" id="2133190at2759"/>
<dbReference type="Pfam" id="PF00010">
    <property type="entry name" value="HLH"/>
    <property type="match status" value="1"/>
</dbReference>
<feature type="compositionally biased region" description="Polar residues" evidence="2">
    <location>
        <begin position="118"/>
        <end position="132"/>
    </location>
</feature>
<dbReference type="SUPFAM" id="SSF47459">
    <property type="entry name" value="HLH, helix-loop-helix DNA-binding domain"/>
    <property type="match status" value="1"/>
</dbReference>
<proteinExistence type="predicted"/>
<sequence>MALNWDAFLNTDSLNIPHDQWSDLSAPTTGPPSSDMPKSISSQTTGSTPEDATAFDSLLNGTSTDPYFEDSLFISNDYFLSDLEVLQPYGNVVAGGGSTTESSPEPSTAAANFSTYQTPASMSATSKQSPQMASLRRQSVHRANTFPNPTYESMFPNNLEAGFVEDLTFPNGVKESSASPRAVLERTKTSVDTVTKRNKGKPDILSACWTSPLCPNHDQDGPPPNPSSCGGGCAPFLFADQDNLPNINSLLAEPQEVTVEDGIVEIQPRRKKRSESETSMGETTGRQYSSNKTATELVAEAKQRMKTETSEDSPVQESPPGAADDKPKNRRRLPHNQVERKYRESLNTQLDSLRKVVPSLQQNARVCDGADIEDLPTPSKPSKAVILASATAHIKQQEKDKKALSDENALLRARVKALQALVKCDDCSLMQYVMDMKINQAK</sequence>
<evidence type="ECO:0000256" key="1">
    <source>
        <dbReference type="SAM" id="Coils"/>
    </source>
</evidence>